<dbReference type="AlphaFoldDB" id="S7QBG0"/>
<dbReference type="Proteomes" id="UP000030669">
    <property type="component" value="Unassembled WGS sequence"/>
</dbReference>
<evidence type="ECO:0000313" key="4">
    <source>
        <dbReference type="Proteomes" id="UP000030669"/>
    </source>
</evidence>
<dbReference type="OMA" id="RLWCAFT"/>
<dbReference type="InterPro" id="IPR000246">
    <property type="entry name" value="Peptidase_T2"/>
</dbReference>
<dbReference type="HOGENOM" id="CLU_021603_5_0_1"/>
<dbReference type="STRING" id="670483.S7QBG0"/>
<dbReference type="GO" id="GO:0051604">
    <property type="term" value="P:protein maturation"/>
    <property type="evidence" value="ECO:0007669"/>
    <property type="project" value="TreeGrafter"/>
</dbReference>
<reference evidence="3 4" key="1">
    <citation type="journal article" date="2012" name="Science">
        <title>The Paleozoic origin of enzymatic lignin decomposition reconstructed from 31 fungal genomes.</title>
        <authorList>
            <person name="Floudas D."/>
            <person name="Binder M."/>
            <person name="Riley R."/>
            <person name="Barry K."/>
            <person name="Blanchette R.A."/>
            <person name="Henrissat B."/>
            <person name="Martinez A.T."/>
            <person name="Otillar R."/>
            <person name="Spatafora J.W."/>
            <person name="Yadav J.S."/>
            <person name="Aerts A."/>
            <person name="Benoit I."/>
            <person name="Boyd A."/>
            <person name="Carlson A."/>
            <person name="Copeland A."/>
            <person name="Coutinho P.M."/>
            <person name="de Vries R.P."/>
            <person name="Ferreira P."/>
            <person name="Findley K."/>
            <person name="Foster B."/>
            <person name="Gaskell J."/>
            <person name="Glotzer D."/>
            <person name="Gorecki P."/>
            <person name="Heitman J."/>
            <person name="Hesse C."/>
            <person name="Hori C."/>
            <person name="Igarashi K."/>
            <person name="Jurgens J.A."/>
            <person name="Kallen N."/>
            <person name="Kersten P."/>
            <person name="Kohler A."/>
            <person name="Kuees U."/>
            <person name="Kumar T.K.A."/>
            <person name="Kuo A."/>
            <person name="LaButti K."/>
            <person name="Larrondo L.F."/>
            <person name="Lindquist E."/>
            <person name="Ling A."/>
            <person name="Lombard V."/>
            <person name="Lucas S."/>
            <person name="Lundell T."/>
            <person name="Martin R."/>
            <person name="McLaughlin D.J."/>
            <person name="Morgenstern I."/>
            <person name="Morin E."/>
            <person name="Murat C."/>
            <person name="Nagy L.G."/>
            <person name="Nolan M."/>
            <person name="Ohm R.A."/>
            <person name="Patyshakuliyeva A."/>
            <person name="Rokas A."/>
            <person name="Ruiz-Duenas F.J."/>
            <person name="Sabat G."/>
            <person name="Salamov A."/>
            <person name="Samejima M."/>
            <person name="Schmutz J."/>
            <person name="Slot J.C."/>
            <person name="St John F."/>
            <person name="Stenlid J."/>
            <person name="Sun H."/>
            <person name="Sun S."/>
            <person name="Syed K."/>
            <person name="Tsang A."/>
            <person name="Wiebenga A."/>
            <person name="Young D."/>
            <person name="Pisabarro A."/>
            <person name="Eastwood D.C."/>
            <person name="Martin F."/>
            <person name="Cullen D."/>
            <person name="Grigoriev I.V."/>
            <person name="Hibbett D.S."/>
        </authorList>
    </citation>
    <scope>NUCLEOTIDE SEQUENCE [LARGE SCALE GENOMIC DNA]</scope>
    <source>
        <strain evidence="3 4">ATCC 11539</strain>
    </source>
</reference>
<gene>
    <name evidence="3" type="ORF">GLOTRDRAFT_73972</name>
</gene>
<accession>S7QBG0</accession>
<evidence type="ECO:0000256" key="1">
    <source>
        <dbReference type="PIRSR" id="PIRSR600246-1"/>
    </source>
</evidence>
<evidence type="ECO:0000256" key="2">
    <source>
        <dbReference type="PIRSR" id="PIRSR600246-3"/>
    </source>
</evidence>
<dbReference type="eggNOG" id="KOG1592">
    <property type="taxonomic scope" value="Eukaryota"/>
</dbReference>
<dbReference type="GO" id="GO:0004298">
    <property type="term" value="F:threonine-type endopeptidase activity"/>
    <property type="evidence" value="ECO:0007669"/>
    <property type="project" value="InterPro"/>
</dbReference>
<keyword evidence="4" id="KW-1185">Reference proteome</keyword>
<dbReference type="PANTHER" id="PTHR10188">
    <property type="entry name" value="L-ASPARAGINASE"/>
    <property type="match status" value="1"/>
</dbReference>
<dbReference type="SUPFAM" id="SSF56235">
    <property type="entry name" value="N-terminal nucleophile aminohydrolases (Ntn hydrolases)"/>
    <property type="match status" value="1"/>
</dbReference>
<dbReference type="GO" id="GO:0005737">
    <property type="term" value="C:cytoplasm"/>
    <property type="evidence" value="ECO:0007669"/>
    <property type="project" value="TreeGrafter"/>
</dbReference>
<dbReference type="EMBL" id="KB469299">
    <property type="protein sequence ID" value="EPQ57291.1"/>
    <property type="molecule type" value="Genomic_DNA"/>
</dbReference>
<dbReference type="Pfam" id="PF01112">
    <property type="entry name" value="Asparaginase_2"/>
    <property type="match status" value="1"/>
</dbReference>
<dbReference type="KEGG" id="gtr:GLOTRDRAFT_73972"/>
<dbReference type="InterPro" id="IPR037464">
    <property type="entry name" value="Taspase1"/>
</dbReference>
<dbReference type="Gene3D" id="3.60.20.30">
    <property type="entry name" value="(Glycosyl)asparaginase"/>
    <property type="match status" value="1"/>
</dbReference>
<name>S7QBG0_GLOTA</name>
<sequence length="388" mass="41740">MVDSQNFPVDRFFVVAVHGGAGYHDPSQDSQVKTAMRLACAAALDKLRNDNGTAVDAVEKAICVLEDDECLNAGYGSNLTVDGQVECDAAVMDGRDGSFGSVGAVPGVKNPIRAARAVMDYSKRPDRLGRIPPMTLVSLGARQFAGSTGCEVVSPEILTSPKAKKEWQRWKTRLDDPADNITPMLRESIEDIHQRQDTVGAVVLDAAGHLAGGVSSGGLLLKYPGRIGEAAVFGAGCWAQNMSTDRTTNGMACSISGSGEYIIQSTMAQSLWREYHKSTEGDVHRLLKDVLTKFREDRDTERSAGVLMLTLEADEPGISPIPRLWCGFTADSMAIAYATSADPKPKVGCSLPRVVRSARLIHVSARQKSFAGRQPPVILKLSSPPYLY</sequence>
<feature type="active site" description="Nucleophile" evidence="1">
    <location>
        <position position="198"/>
    </location>
</feature>
<dbReference type="OrthoDB" id="77601at2759"/>
<dbReference type="PANTHER" id="PTHR10188:SF8">
    <property type="entry name" value="THREONINE ASPARTASE 1"/>
    <property type="match status" value="1"/>
</dbReference>
<proteinExistence type="predicted"/>
<evidence type="ECO:0000313" key="3">
    <source>
        <dbReference type="EMBL" id="EPQ57291.1"/>
    </source>
</evidence>
<dbReference type="CDD" id="cd04514">
    <property type="entry name" value="Taspase1_like"/>
    <property type="match status" value="1"/>
</dbReference>
<dbReference type="RefSeq" id="XP_007864413.1">
    <property type="nucleotide sequence ID" value="XM_007866222.1"/>
</dbReference>
<organism evidence="3 4">
    <name type="scientific">Gloeophyllum trabeum (strain ATCC 11539 / FP-39264 / Madison 617)</name>
    <name type="common">Brown rot fungus</name>
    <dbReference type="NCBI Taxonomy" id="670483"/>
    <lineage>
        <taxon>Eukaryota</taxon>
        <taxon>Fungi</taxon>
        <taxon>Dikarya</taxon>
        <taxon>Basidiomycota</taxon>
        <taxon>Agaricomycotina</taxon>
        <taxon>Agaricomycetes</taxon>
        <taxon>Gloeophyllales</taxon>
        <taxon>Gloeophyllaceae</taxon>
        <taxon>Gloeophyllum</taxon>
    </lineage>
</organism>
<keyword evidence="3" id="KW-0378">Hydrolase</keyword>
<dbReference type="InterPro" id="IPR029055">
    <property type="entry name" value="Ntn_hydrolases_N"/>
</dbReference>
<feature type="site" description="Cleavage; by autolysis" evidence="2">
    <location>
        <begin position="197"/>
        <end position="198"/>
    </location>
</feature>
<protein>
    <submittedName>
        <fullName evidence="3">N-terminal nucleophile aminohydrolase</fullName>
    </submittedName>
</protein>
<dbReference type="GeneID" id="19308394"/>